<dbReference type="OrthoDB" id="9796561at2"/>
<dbReference type="GO" id="GO:0015940">
    <property type="term" value="P:pantothenate biosynthetic process"/>
    <property type="evidence" value="ECO:0007669"/>
    <property type="project" value="UniProtKB-UniPathway"/>
</dbReference>
<dbReference type="InterPro" id="IPR013332">
    <property type="entry name" value="KPR_N"/>
</dbReference>
<comment type="similarity">
    <text evidence="3">Belongs to the ketopantoate reductase family.</text>
</comment>
<dbReference type="PANTHER" id="PTHR21708:SF45">
    <property type="entry name" value="2-DEHYDROPANTOATE 2-REDUCTASE"/>
    <property type="match status" value="1"/>
</dbReference>
<evidence type="ECO:0000259" key="13">
    <source>
        <dbReference type="Pfam" id="PF08546"/>
    </source>
</evidence>
<evidence type="ECO:0000256" key="8">
    <source>
        <dbReference type="ARBA" id="ARBA00023002"/>
    </source>
</evidence>
<dbReference type="FunFam" id="3.40.50.720:FF:000307">
    <property type="entry name" value="2-dehydropantoate 2-reductase"/>
    <property type="match status" value="1"/>
</dbReference>
<evidence type="ECO:0000256" key="3">
    <source>
        <dbReference type="ARBA" id="ARBA00007870"/>
    </source>
</evidence>
<evidence type="ECO:0000256" key="7">
    <source>
        <dbReference type="ARBA" id="ARBA00022857"/>
    </source>
</evidence>
<comment type="catalytic activity">
    <reaction evidence="10">
        <text>(R)-pantoate + NADP(+) = 2-dehydropantoate + NADPH + H(+)</text>
        <dbReference type="Rhea" id="RHEA:16233"/>
        <dbReference type="ChEBI" id="CHEBI:11561"/>
        <dbReference type="ChEBI" id="CHEBI:15378"/>
        <dbReference type="ChEBI" id="CHEBI:15980"/>
        <dbReference type="ChEBI" id="CHEBI:57783"/>
        <dbReference type="ChEBI" id="CHEBI:58349"/>
        <dbReference type="EC" id="1.1.1.169"/>
    </reaction>
</comment>
<evidence type="ECO:0000256" key="11">
    <source>
        <dbReference type="SAM" id="MobiDB-lite"/>
    </source>
</evidence>
<evidence type="ECO:0000256" key="5">
    <source>
        <dbReference type="ARBA" id="ARBA00019465"/>
    </source>
</evidence>
<feature type="domain" description="Ketopantoate reductase N-terminal" evidence="12">
    <location>
        <begin position="3"/>
        <end position="169"/>
    </location>
</feature>
<keyword evidence="15" id="KW-1185">Reference proteome</keyword>
<evidence type="ECO:0000256" key="2">
    <source>
        <dbReference type="ARBA" id="ARBA00004994"/>
    </source>
</evidence>
<dbReference type="EC" id="1.1.1.169" evidence="4"/>
<evidence type="ECO:0000256" key="1">
    <source>
        <dbReference type="ARBA" id="ARBA00002919"/>
    </source>
</evidence>
<evidence type="ECO:0000313" key="14">
    <source>
        <dbReference type="EMBL" id="SDZ95810.1"/>
    </source>
</evidence>
<dbReference type="InterPro" id="IPR051402">
    <property type="entry name" value="KPR-Related"/>
</dbReference>
<organism evidence="14 15">
    <name type="scientific">Rubrimonas cliftonensis</name>
    <dbReference type="NCBI Taxonomy" id="89524"/>
    <lineage>
        <taxon>Bacteria</taxon>
        <taxon>Pseudomonadati</taxon>
        <taxon>Pseudomonadota</taxon>
        <taxon>Alphaproteobacteria</taxon>
        <taxon>Rhodobacterales</taxon>
        <taxon>Paracoccaceae</taxon>
        <taxon>Rubrimonas</taxon>
    </lineage>
</organism>
<dbReference type="PANTHER" id="PTHR21708">
    <property type="entry name" value="PROBABLE 2-DEHYDROPANTOATE 2-REDUCTASE"/>
    <property type="match status" value="1"/>
</dbReference>
<dbReference type="AlphaFoldDB" id="A0A1H3X994"/>
<evidence type="ECO:0000256" key="10">
    <source>
        <dbReference type="ARBA" id="ARBA00048793"/>
    </source>
</evidence>
<evidence type="ECO:0000256" key="4">
    <source>
        <dbReference type="ARBA" id="ARBA00013014"/>
    </source>
</evidence>
<dbReference type="SUPFAM" id="SSF51735">
    <property type="entry name" value="NAD(P)-binding Rossmann-fold domains"/>
    <property type="match status" value="1"/>
</dbReference>
<dbReference type="GO" id="GO:0005737">
    <property type="term" value="C:cytoplasm"/>
    <property type="evidence" value="ECO:0007669"/>
    <property type="project" value="TreeGrafter"/>
</dbReference>
<dbReference type="FunFam" id="1.10.1040.10:FF:000017">
    <property type="entry name" value="2-dehydropantoate 2-reductase"/>
    <property type="match status" value="1"/>
</dbReference>
<dbReference type="UniPathway" id="UPA00028">
    <property type="reaction ID" value="UER00004"/>
</dbReference>
<dbReference type="InterPro" id="IPR008927">
    <property type="entry name" value="6-PGluconate_DH-like_C_sf"/>
</dbReference>
<evidence type="ECO:0000256" key="6">
    <source>
        <dbReference type="ARBA" id="ARBA00022655"/>
    </source>
</evidence>
<dbReference type="STRING" id="89524.SAMN05444370_102325"/>
<comment type="pathway">
    <text evidence="2">Cofactor biosynthesis; (R)-pantothenate biosynthesis; (R)-pantoate from 3-methyl-2-oxobutanoate: step 2/2.</text>
</comment>
<keyword evidence="6" id="KW-0566">Pantothenate biosynthesis</keyword>
<dbReference type="GO" id="GO:0008677">
    <property type="term" value="F:2-dehydropantoate 2-reductase activity"/>
    <property type="evidence" value="ECO:0007669"/>
    <property type="project" value="UniProtKB-EC"/>
</dbReference>
<sequence>MKVCIFGAGAIGGYLAVRMANAGVDVSVVARGPNLAAIREHGLRLRIDGREEVAKVAASDSAADLGPQDYVFTTLKAHSLPPVVDRMAPLFGPDTAFVTAMNGVPYWYFHGLAGQDWRTVEAVDPGGRVSLAIPPGRAIGCVVYPATESPEPGVVEHHDGDRFTLGEPDGSKSERVNALSKAMIEAGFKAPVRPRIRDEIWVKLWGNLAFNPLSALTHQTLDVLATQDDLRGVARAMMLEGKAVAEALGVKFSIDVDKRIAGAAEVGAHKTSMLQDLERGRPMEIDALLTGVCELGAAAGVATPTLDLVLALVRARARAAGCYEG</sequence>
<keyword evidence="7" id="KW-0521">NADP</keyword>
<dbReference type="Gene3D" id="1.10.1040.10">
    <property type="entry name" value="N-(1-d-carboxylethyl)-l-norvaline Dehydrogenase, domain 2"/>
    <property type="match status" value="1"/>
</dbReference>
<dbReference type="InterPro" id="IPR013328">
    <property type="entry name" value="6PGD_dom2"/>
</dbReference>
<name>A0A1H3X994_9RHOB</name>
<dbReference type="NCBIfam" id="NF005089">
    <property type="entry name" value="PRK06522.1-4"/>
    <property type="match status" value="1"/>
</dbReference>
<dbReference type="Pfam" id="PF08546">
    <property type="entry name" value="ApbA_C"/>
    <property type="match status" value="1"/>
</dbReference>
<feature type="region of interest" description="Disordered" evidence="11">
    <location>
        <begin position="151"/>
        <end position="171"/>
    </location>
</feature>
<keyword evidence="8" id="KW-0560">Oxidoreductase</keyword>
<evidence type="ECO:0000259" key="12">
    <source>
        <dbReference type="Pfam" id="PF02558"/>
    </source>
</evidence>
<dbReference type="Proteomes" id="UP000198703">
    <property type="component" value="Unassembled WGS sequence"/>
</dbReference>
<dbReference type="InterPro" id="IPR013752">
    <property type="entry name" value="KPA_reductase"/>
</dbReference>
<feature type="compositionally biased region" description="Basic and acidic residues" evidence="11">
    <location>
        <begin position="154"/>
        <end position="171"/>
    </location>
</feature>
<dbReference type="EMBL" id="FNQM01000002">
    <property type="protein sequence ID" value="SDZ95810.1"/>
    <property type="molecule type" value="Genomic_DNA"/>
</dbReference>
<dbReference type="Gene3D" id="3.40.50.720">
    <property type="entry name" value="NAD(P)-binding Rossmann-like Domain"/>
    <property type="match status" value="1"/>
</dbReference>
<dbReference type="RefSeq" id="WP_093248968.1">
    <property type="nucleotide sequence ID" value="NZ_FNQM01000002.1"/>
</dbReference>
<reference evidence="14 15" key="1">
    <citation type="submission" date="2016-10" db="EMBL/GenBank/DDBJ databases">
        <authorList>
            <person name="de Groot N.N."/>
        </authorList>
    </citation>
    <scope>NUCLEOTIDE SEQUENCE [LARGE SCALE GENOMIC DNA]</scope>
    <source>
        <strain evidence="14 15">DSM 15345</strain>
    </source>
</reference>
<proteinExistence type="inferred from homology"/>
<dbReference type="InterPro" id="IPR036291">
    <property type="entry name" value="NAD(P)-bd_dom_sf"/>
</dbReference>
<evidence type="ECO:0000256" key="9">
    <source>
        <dbReference type="ARBA" id="ARBA00032024"/>
    </source>
</evidence>
<accession>A0A1H3X994</accession>
<dbReference type="SUPFAM" id="SSF48179">
    <property type="entry name" value="6-phosphogluconate dehydrogenase C-terminal domain-like"/>
    <property type="match status" value="1"/>
</dbReference>
<evidence type="ECO:0000313" key="15">
    <source>
        <dbReference type="Proteomes" id="UP000198703"/>
    </source>
</evidence>
<dbReference type="Pfam" id="PF02558">
    <property type="entry name" value="ApbA"/>
    <property type="match status" value="1"/>
</dbReference>
<protein>
    <recommendedName>
        <fullName evidence="5">2-dehydropantoate 2-reductase</fullName>
        <ecNumber evidence="4">1.1.1.169</ecNumber>
    </recommendedName>
    <alternativeName>
        <fullName evidence="9">Ketopantoate reductase</fullName>
    </alternativeName>
</protein>
<gene>
    <name evidence="14" type="ORF">SAMN05444370_102325</name>
</gene>
<comment type="function">
    <text evidence="1">Catalyzes the NADPH-dependent reduction of ketopantoate into pantoic acid.</text>
</comment>
<feature type="domain" description="Ketopantoate reductase C-terminal" evidence="13">
    <location>
        <begin position="196"/>
        <end position="316"/>
    </location>
</feature>